<sequence>MEPANKPPVMGERRSAKRRMGEDTEVEFLPDADAIERTPLPRYVRMTLHLLVLAFVLFVLWASFSKMETVVTAHGRLVNPTSNIVVQPLETSIVQRVHVRAGQVVKAGELLAELDPTFTQADEQQLRNRLASLDTQVASLQAELAGTRPPASSGGSAAAGADNALQAQLSGERQANFEAQKRKLDENVQRLRASMETNKRDQAVLAERLKSLAQIEAMQQQLVAENFGAKLQLLEARDRRLEVERSLINGRSRDLELAKELASAEAERAALNRGWRQKSLEDLLGVTRERDSINEQLTKADKRRQMVRVAAPVDAVVLEVGKLSQGSIVREAEAMFTLVPLGAKLEAEVEIDSADIGYIQPNAHVHLKLDAFPFQKHGALDGKLRTVSSDSFKREQVAAGQGTDAYYLARVDYGNTQLRRMEPGARLLPGMTVTAEVVTGERTIMSYLLWPLTKAMDESIREP</sequence>
<protein>
    <recommendedName>
        <fullName evidence="9">Membrane fusion protein (MFP) family protein</fullName>
    </recommendedName>
</protein>
<keyword evidence="8 9" id="KW-0472">Membrane</keyword>
<accession>A0A6I3XBM4</accession>
<dbReference type="PANTHER" id="PTHR30386">
    <property type="entry name" value="MEMBRANE FUSION SUBUNIT OF EMRAB-TOLC MULTIDRUG EFFLUX PUMP"/>
    <property type="match status" value="1"/>
</dbReference>
<feature type="coiled-coil region" evidence="10">
    <location>
        <begin position="174"/>
        <end position="201"/>
    </location>
</feature>
<dbReference type="OrthoDB" id="9775513at2"/>
<evidence type="ECO:0000313" key="14">
    <source>
        <dbReference type="Proteomes" id="UP000431684"/>
    </source>
</evidence>
<dbReference type="AlphaFoldDB" id="A0A6I3XBM4"/>
<comment type="caution">
    <text evidence="13">The sequence shown here is derived from an EMBL/GenBank/DDBJ whole genome shotgun (WGS) entry which is preliminary data.</text>
</comment>
<evidence type="ECO:0000256" key="4">
    <source>
        <dbReference type="ARBA" id="ARBA00022475"/>
    </source>
</evidence>
<dbReference type="Pfam" id="PF26002">
    <property type="entry name" value="Beta-barrel_AprE"/>
    <property type="match status" value="1"/>
</dbReference>
<dbReference type="Gene3D" id="2.40.30.170">
    <property type="match status" value="1"/>
</dbReference>
<evidence type="ECO:0000256" key="10">
    <source>
        <dbReference type="SAM" id="Coils"/>
    </source>
</evidence>
<keyword evidence="10" id="KW-0175">Coiled coil</keyword>
<evidence type="ECO:0000256" key="6">
    <source>
        <dbReference type="ARBA" id="ARBA00022692"/>
    </source>
</evidence>
<feature type="compositionally biased region" description="Basic and acidic residues" evidence="11">
    <location>
        <begin position="11"/>
        <end position="22"/>
    </location>
</feature>
<evidence type="ECO:0000256" key="11">
    <source>
        <dbReference type="SAM" id="MobiDB-lite"/>
    </source>
</evidence>
<dbReference type="InterPro" id="IPR058982">
    <property type="entry name" value="Beta-barrel_AprE"/>
</dbReference>
<dbReference type="EMBL" id="WNWM01000002">
    <property type="protein sequence ID" value="MUI13727.1"/>
    <property type="molecule type" value="Genomic_DNA"/>
</dbReference>
<keyword evidence="3 9" id="KW-0813">Transport</keyword>
<evidence type="ECO:0000313" key="13">
    <source>
        <dbReference type="EMBL" id="MUI13727.1"/>
    </source>
</evidence>
<evidence type="ECO:0000259" key="12">
    <source>
        <dbReference type="Pfam" id="PF26002"/>
    </source>
</evidence>
<organism evidence="13 14">
    <name type="scientific">Pseudoduganella dura</name>
    <dbReference type="NCBI Taxonomy" id="321982"/>
    <lineage>
        <taxon>Bacteria</taxon>
        <taxon>Pseudomonadati</taxon>
        <taxon>Pseudomonadota</taxon>
        <taxon>Betaproteobacteria</taxon>
        <taxon>Burkholderiales</taxon>
        <taxon>Oxalobacteraceae</taxon>
        <taxon>Telluria group</taxon>
        <taxon>Pseudoduganella</taxon>
    </lineage>
</organism>
<dbReference type="PRINTS" id="PR01490">
    <property type="entry name" value="RTXTOXIND"/>
</dbReference>
<keyword evidence="5 9" id="KW-0997">Cell inner membrane</keyword>
<keyword evidence="7 9" id="KW-1133">Transmembrane helix</keyword>
<reference evidence="13 14" key="1">
    <citation type="submission" date="2019-11" db="EMBL/GenBank/DDBJ databases">
        <title>Draft Genome Sequences of Six Type Strains of the Genus Massilia.</title>
        <authorList>
            <person name="Miess H."/>
            <person name="Frediansyah A."/>
            <person name="Goeker M."/>
            <person name="Gross H."/>
        </authorList>
    </citation>
    <scope>NUCLEOTIDE SEQUENCE [LARGE SCALE GENOMIC DNA]</scope>
    <source>
        <strain evidence="13 14">DSM 17513</strain>
    </source>
</reference>
<dbReference type="InterPro" id="IPR010129">
    <property type="entry name" value="T1SS_HlyD"/>
</dbReference>
<keyword evidence="14" id="KW-1185">Reference proteome</keyword>
<evidence type="ECO:0000256" key="9">
    <source>
        <dbReference type="RuleBase" id="RU365093"/>
    </source>
</evidence>
<dbReference type="PANTHER" id="PTHR30386:SF26">
    <property type="entry name" value="TRANSPORT PROTEIN COMB"/>
    <property type="match status" value="1"/>
</dbReference>
<comment type="similarity">
    <text evidence="2 9">Belongs to the membrane fusion protein (MFP) (TC 8.A.1) family.</text>
</comment>
<dbReference type="InterPro" id="IPR050739">
    <property type="entry name" value="MFP"/>
</dbReference>
<dbReference type="RefSeq" id="WP_155709485.1">
    <property type="nucleotide sequence ID" value="NZ_BMWU01000001.1"/>
</dbReference>
<feature type="transmembrane region" description="Helical" evidence="9">
    <location>
        <begin position="46"/>
        <end position="64"/>
    </location>
</feature>
<evidence type="ECO:0000256" key="2">
    <source>
        <dbReference type="ARBA" id="ARBA00009477"/>
    </source>
</evidence>
<dbReference type="Gene3D" id="2.40.50.100">
    <property type="match status" value="1"/>
</dbReference>
<gene>
    <name evidence="13" type="ORF">GJV26_14835</name>
</gene>
<keyword evidence="4 9" id="KW-1003">Cell membrane</keyword>
<dbReference type="Proteomes" id="UP000431684">
    <property type="component" value="Unassembled WGS sequence"/>
</dbReference>
<keyword evidence="6 9" id="KW-0812">Transmembrane</keyword>
<evidence type="ECO:0000256" key="3">
    <source>
        <dbReference type="ARBA" id="ARBA00022448"/>
    </source>
</evidence>
<evidence type="ECO:0000256" key="1">
    <source>
        <dbReference type="ARBA" id="ARBA00004377"/>
    </source>
</evidence>
<evidence type="ECO:0000256" key="7">
    <source>
        <dbReference type="ARBA" id="ARBA00022989"/>
    </source>
</evidence>
<name>A0A6I3XBM4_9BURK</name>
<dbReference type="GO" id="GO:0015031">
    <property type="term" value="P:protein transport"/>
    <property type="evidence" value="ECO:0007669"/>
    <property type="project" value="InterPro"/>
</dbReference>
<dbReference type="SUPFAM" id="SSF111369">
    <property type="entry name" value="HlyD-like secretion proteins"/>
    <property type="match status" value="1"/>
</dbReference>
<proteinExistence type="inferred from homology"/>
<dbReference type="GO" id="GO:0005886">
    <property type="term" value="C:plasma membrane"/>
    <property type="evidence" value="ECO:0007669"/>
    <property type="project" value="UniProtKB-SubCell"/>
</dbReference>
<dbReference type="NCBIfam" id="TIGR01843">
    <property type="entry name" value="type_I_hlyD"/>
    <property type="match status" value="1"/>
</dbReference>
<evidence type="ECO:0000256" key="8">
    <source>
        <dbReference type="ARBA" id="ARBA00023136"/>
    </source>
</evidence>
<comment type="subcellular location">
    <subcellularLocation>
        <location evidence="1 9">Cell inner membrane</location>
        <topology evidence="1 9">Single-pass membrane protein</topology>
    </subcellularLocation>
</comment>
<evidence type="ECO:0000256" key="5">
    <source>
        <dbReference type="ARBA" id="ARBA00022519"/>
    </source>
</evidence>
<feature type="domain" description="AprE-like beta-barrel" evidence="12">
    <location>
        <begin position="346"/>
        <end position="440"/>
    </location>
</feature>
<feature type="region of interest" description="Disordered" evidence="11">
    <location>
        <begin position="1"/>
        <end position="22"/>
    </location>
</feature>